<evidence type="ECO:0000256" key="1">
    <source>
        <dbReference type="SAM" id="Phobius"/>
    </source>
</evidence>
<gene>
    <name evidence="2" type="ORF">METZ01_LOCUS160086</name>
</gene>
<proteinExistence type="predicted"/>
<keyword evidence="1" id="KW-0472">Membrane</keyword>
<evidence type="ECO:0000313" key="2">
    <source>
        <dbReference type="EMBL" id="SVB07232.1"/>
    </source>
</evidence>
<organism evidence="2">
    <name type="scientific">marine metagenome</name>
    <dbReference type="NCBI Taxonomy" id="408172"/>
    <lineage>
        <taxon>unclassified sequences</taxon>
        <taxon>metagenomes</taxon>
        <taxon>ecological metagenomes</taxon>
    </lineage>
</organism>
<keyword evidence="1" id="KW-1133">Transmembrane helix</keyword>
<protein>
    <submittedName>
        <fullName evidence="2">Uncharacterized protein</fullName>
    </submittedName>
</protein>
<sequence>MTDYITTNWMIIPIVLLGIGYFWHCKQIMRAANRIEELEVEMHKEIALRDCAIEQTELVARHFTRELETFASSTGELKL</sequence>
<accession>A0A382B1Q3</accession>
<keyword evidence="1" id="KW-0812">Transmembrane</keyword>
<feature type="transmembrane region" description="Helical" evidence="1">
    <location>
        <begin position="6"/>
        <end position="24"/>
    </location>
</feature>
<reference evidence="2" key="1">
    <citation type="submission" date="2018-05" db="EMBL/GenBank/DDBJ databases">
        <authorList>
            <person name="Lanie J.A."/>
            <person name="Ng W.-L."/>
            <person name="Kazmierczak K.M."/>
            <person name="Andrzejewski T.M."/>
            <person name="Davidsen T.M."/>
            <person name="Wayne K.J."/>
            <person name="Tettelin H."/>
            <person name="Glass J.I."/>
            <person name="Rusch D."/>
            <person name="Podicherti R."/>
            <person name="Tsui H.-C.T."/>
            <person name="Winkler M.E."/>
        </authorList>
    </citation>
    <scope>NUCLEOTIDE SEQUENCE</scope>
</reference>
<name>A0A382B1Q3_9ZZZZ</name>
<dbReference type="AlphaFoldDB" id="A0A382B1Q3"/>
<dbReference type="EMBL" id="UINC01027644">
    <property type="protein sequence ID" value="SVB07232.1"/>
    <property type="molecule type" value="Genomic_DNA"/>
</dbReference>